<evidence type="ECO:0008006" key="3">
    <source>
        <dbReference type="Google" id="ProtNLM"/>
    </source>
</evidence>
<evidence type="ECO:0000313" key="1">
    <source>
        <dbReference type="EMBL" id="RDY06980.1"/>
    </source>
</evidence>
<reference evidence="1" key="1">
    <citation type="submission" date="2018-05" db="EMBL/GenBank/DDBJ databases">
        <title>Draft genome of Mucuna pruriens seed.</title>
        <authorList>
            <person name="Nnadi N.E."/>
            <person name="Vos R."/>
            <person name="Hasami M.H."/>
            <person name="Devisetty U.K."/>
            <person name="Aguiy J.C."/>
        </authorList>
    </citation>
    <scope>NUCLEOTIDE SEQUENCE [LARGE SCALE GENOMIC DNA]</scope>
    <source>
        <strain evidence="1">JCA_2017</strain>
    </source>
</reference>
<protein>
    <recommendedName>
        <fullName evidence="3">Retrotransposon gag domain-containing protein</fullName>
    </recommendedName>
</protein>
<evidence type="ECO:0000313" key="2">
    <source>
        <dbReference type="Proteomes" id="UP000257109"/>
    </source>
</evidence>
<comment type="caution">
    <text evidence="1">The sequence shown here is derived from an EMBL/GenBank/DDBJ whole genome shotgun (WGS) entry which is preliminary data.</text>
</comment>
<organism evidence="1 2">
    <name type="scientific">Mucuna pruriens</name>
    <name type="common">Velvet bean</name>
    <name type="synonym">Dolichos pruriens</name>
    <dbReference type="NCBI Taxonomy" id="157652"/>
    <lineage>
        <taxon>Eukaryota</taxon>
        <taxon>Viridiplantae</taxon>
        <taxon>Streptophyta</taxon>
        <taxon>Embryophyta</taxon>
        <taxon>Tracheophyta</taxon>
        <taxon>Spermatophyta</taxon>
        <taxon>Magnoliopsida</taxon>
        <taxon>eudicotyledons</taxon>
        <taxon>Gunneridae</taxon>
        <taxon>Pentapetalae</taxon>
        <taxon>rosids</taxon>
        <taxon>fabids</taxon>
        <taxon>Fabales</taxon>
        <taxon>Fabaceae</taxon>
        <taxon>Papilionoideae</taxon>
        <taxon>50 kb inversion clade</taxon>
        <taxon>NPAAA clade</taxon>
        <taxon>indigoferoid/millettioid clade</taxon>
        <taxon>Phaseoleae</taxon>
        <taxon>Mucuna</taxon>
    </lineage>
</organism>
<feature type="non-terminal residue" evidence="1">
    <location>
        <position position="1"/>
    </location>
</feature>
<dbReference type="OrthoDB" id="1731207at2759"/>
<dbReference type="PANTHER" id="PTHR35046:SF9">
    <property type="entry name" value="RNA-DIRECTED DNA POLYMERASE"/>
    <property type="match status" value="1"/>
</dbReference>
<dbReference type="EMBL" id="QJKJ01001571">
    <property type="protein sequence ID" value="RDY06980.1"/>
    <property type="molecule type" value="Genomic_DNA"/>
</dbReference>
<dbReference type="PANTHER" id="PTHR35046">
    <property type="entry name" value="ZINC KNUCKLE (CCHC-TYPE) FAMILY PROTEIN"/>
    <property type="match status" value="1"/>
</dbReference>
<proteinExistence type="predicted"/>
<sequence>MEIAMIRANMEEDRETTMVRFIGGLRTEIVDVLKLQHYIEIKDLLHKANQVERQLKCQGVGHIASQCPNKRAMIMMNNGEVESGSSSNDEMPLLEDCSNIEVVELVNEVVLVTRRALSIRPKEDGDVEQHEHIFHTRCLIQGKVCNMIIDGGSCTNVANEVLHDVVLMEARHILLGHPWQFDCKVTHNGYTNYFSFIYNKMKITLALLSLKQVFVDQIKNEKRKRV</sequence>
<gene>
    <name evidence="1" type="ORF">CR513_08950</name>
</gene>
<keyword evidence="2" id="KW-1185">Reference proteome</keyword>
<dbReference type="Proteomes" id="UP000257109">
    <property type="component" value="Unassembled WGS sequence"/>
</dbReference>
<dbReference type="AlphaFoldDB" id="A0A371HW17"/>
<name>A0A371HW17_MUCPR</name>
<accession>A0A371HW17</accession>